<organism evidence="1 2">
    <name type="scientific">Aspergillus pseudotamarii</name>
    <dbReference type="NCBI Taxonomy" id="132259"/>
    <lineage>
        <taxon>Eukaryota</taxon>
        <taxon>Fungi</taxon>
        <taxon>Dikarya</taxon>
        <taxon>Ascomycota</taxon>
        <taxon>Pezizomycotina</taxon>
        <taxon>Eurotiomycetes</taxon>
        <taxon>Eurotiomycetidae</taxon>
        <taxon>Eurotiales</taxon>
        <taxon>Aspergillaceae</taxon>
        <taxon>Aspergillus</taxon>
        <taxon>Aspergillus subgen. Circumdati</taxon>
    </lineage>
</organism>
<dbReference type="GeneID" id="43642500"/>
<dbReference type="EMBL" id="ML743551">
    <property type="protein sequence ID" value="KAE8143632.1"/>
    <property type="molecule type" value="Genomic_DNA"/>
</dbReference>
<gene>
    <name evidence="1" type="ORF">BDV38DRAFT_276716</name>
</gene>
<name>A0A5N6TBE7_ASPPS</name>
<keyword evidence="2" id="KW-1185">Reference proteome</keyword>
<dbReference type="AlphaFoldDB" id="A0A5N6TBE7"/>
<dbReference type="RefSeq" id="XP_031919695.1">
    <property type="nucleotide sequence ID" value="XM_032058290.1"/>
</dbReference>
<evidence type="ECO:0000313" key="2">
    <source>
        <dbReference type="Proteomes" id="UP000325672"/>
    </source>
</evidence>
<accession>A0A5N6TBE7</accession>
<reference evidence="1 2" key="1">
    <citation type="submission" date="2019-04" db="EMBL/GenBank/DDBJ databases">
        <title>Friends and foes A comparative genomics study of 23 Aspergillus species from section Flavi.</title>
        <authorList>
            <consortium name="DOE Joint Genome Institute"/>
            <person name="Kjaerbolling I."/>
            <person name="Vesth T."/>
            <person name="Frisvad J.C."/>
            <person name="Nybo J.L."/>
            <person name="Theobald S."/>
            <person name="Kildgaard S."/>
            <person name="Isbrandt T."/>
            <person name="Kuo A."/>
            <person name="Sato A."/>
            <person name="Lyhne E.K."/>
            <person name="Kogle M.E."/>
            <person name="Wiebenga A."/>
            <person name="Kun R.S."/>
            <person name="Lubbers R.J."/>
            <person name="Makela M.R."/>
            <person name="Barry K."/>
            <person name="Chovatia M."/>
            <person name="Clum A."/>
            <person name="Daum C."/>
            <person name="Haridas S."/>
            <person name="He G."/>
            <person name="LaButti K."/>
            <person name="Lipzen A."/>
            <person name="Mondo S."/>
            <person name="Riley R."/>
            <person name="Salamov A."/>
            <person name="Simmons B.A."/>
            <person name="Magnuson J.K."/>
            <person name="Henrissat B."/>
            <person name="Mortensen U.H."/>
            <person name="Larsen T.O."/>
            <person name="Devries R.P."/>
            <person name="Grigoriev I.V."/>
            <person name="Machida M."/>
            <person name="Baker S.E."/>
            <person name="Andersen M.R."/>
        </authorList>
    </citation>
    <scope>NUCLEOTIDE SEQUENCE [LARGE SCALE GENOMIC DNA]</scope>
    <source>
        <strain evidence="1 2">CBS 117625</strain>
    </source>
</reference>
<proteinExistence type="predicted"/>
<protein>
    <submittedName>
        <fullName evidence="1">Uncharacterized protein</fullName>
    </submittedName>
</protein>
<dbReference type="OrthoDB" id="4502952at2759"/>
<sequence length="391" mass="44705">METAAGVPLAVGIQALKTLNQWLKNREIAEAWYGSDVDDFTKPITLAKVRRALSLDEMRVDMAFTIQGEQWTELIRKCLEKCYSWHNARYNGECCWLPLYRAMKQDRTSNNKKNNDGETVLKPAEKYPSFIGTISSLPAAHLEAWGLVVMGYAAGGTLRFSEASGAFYATFDTYYFVLLIKRENMASPTVAHLTPINKNNGEFQPYTENEWKKLFLTGRSREESDDLFRWCNDPCCLKEPPEELINGELDQKIKQTIIDDPHAQVMKDKLRGSIHDCYDAWENLERNHCTCEFIKTRADQIKTNLLKSKLLSADETRSSYCQEMTANDLTRYSEKQLKIVRDEVDNIPPLKDVLPLHKVIVSFMKLLSLSKRVPKQLSTRNTGESLLLAGL</sequence>
<dbReference type="Proteomes" id="UP000325672">
    <property type="component" value="Unassembled WGS sequence"/>
</dbReference>
<evidence type="ECO:0000313" key="1">
    <source>
        <dbReference type="EMBL" id="KAE8143632.1"/>
    </source>
</evidence>